<keyword evidence="2" id="KW-1185">Reference proteome</keyword>
<sequence length="91" mass="10636">MYAIARLRAFKSTSFVLYQYEQNGEVADSLLIHTILVLLHITKFFSWEDGYMSAMDIAHDRGLSILLAYIFHCPFNFELQVVINWIAIDYL</sequence>
<name>A0ACC0SFJ4_POPTR</name>
<protein>
    <submittedName>
        <fullName evidence="1">Uncharacterized protein</fullName>
    </submittedName>
</protein>
<reference evidence="1 2" key="1">
    <citation type="journal article" date="2006" name="Science">
        <title>The genome of black cottonwood, Populus trichocarpa (Torr. &amp; Gray).</title>
        <authorList>
            <person name="Tuskan G.A."/>
            <person name="Difazio S."/>
            <person name="Jansson S."/>
            <person name="Bohlmann J."/>
            <person name="Grigoriev I."/>
            <person name="Hellsten U."/>
            <person name="Putnam N."/>
            <person name="Ralph S."/>
            <person name="Rombauts S."/>
            <person name="Salamov A."/>
            <person name="Schein J."/>
            <person name="Sterck L."/>
            <person name="Aerts A."/>
            <person name="Bhalerao R.R."/>
            <person name="Bhalerao R.P."/>
            <person name="Blaudez D."/>
            <person name="Boerjan W."/>
            <person name="Brun A."/>
            <person name="Brunner A."/>
            <person name="Busov V."/>
            <person name="Campbell M."/>
            <person name="Carlson J."/>
            <person name="Chalot M."/>
            <person name="Chapman J."/>
            <person name="Chen G.L."/>
            <person name="Cooper D."/>
            <person name="Coutinho P.M."/>
            <person name="Couturier J."/>
            <person name="Covert S."/>
            <person name="Cronk Q."/>
            <person name="Cunningham R."/>
            <person name="Davis J."/>
            <person name="Degroeve S."/>
            <person name="Dejardin A."/>
            <person name="Depamphilis C."/>
            <person name="Detter J."/>
            <person name="Dirks B."/>
            <person name="Dubchak I."/>
            <person name="Duplessis S."/>
            <person name="Ehlting J."/>
            <person name="Ellis B."/>
            <person name="Gendler K."/>
            <person name="Goodstein D."/>
            <person name="Gribskov M."/>
            <person name="Grimwood J."/>
            <person name="Groover A."/>
            <person name="Gunter L."/>
            <person name="Hamberger B."/>
            <person name="Heinze B."/>
            <person name="Helariutta Y."/>
            <person name="Henrissat B."/>
            <person name="Holligan D."/>
            <person name="Holt R."/>
            <person name="Huang W."/>
            <person name="Islam-Faridi N."/>
            <person name="Jones S."/>
            <person name="Jones-Rhoades M."/>
            <person name="Jorgensen R."/>
            <person name="Joshi C."/>
            <person name="Kangasjarvi J."/>
            <person name="Karlsson J."/>
            <person name="Kelleher C."/>
            <person name="Kirkpatrick R."/>
            <person name="Kirst M."/>
            <person name="Kohler A."/>
            <person name="Kalluri U."/>
            <person name="Larimer F."/>
            <person name="Leebens-Mack J."/>
            <person name="Leple J.C."/>
            <person name="Locascio P."/>
            <person name="Lou Y."/>
            <person name="Lucas S."/>
            <person name="Martin F."/>
            <person name="Montanini B."/>
            <person name="Napoli C."/>
            <person name="Nelson D.R."/>
            <person name="Nelson C."/>
            <person name="Nieminen K."/>
            <person name="Nilsson O."/>
            <person name="Pereda V."/>
            <person name="Peter G."/>
            <person name="Philippe R."/>
            <person name="Pilate G."/>
            <person name="Poliakov A."/>
            <person name="Razumovskaya J."/>
            <person name="Richardson P."/>
            <person name="Rinaldi C."/>
            <person name="Ritland K."/>
            <person name="Rouze P."/>
            <person name="Ryaboy D."/>
            <person name="Schmutz J."/>
            <person name="Schrader J."/>
            <person name="Segerman B."/>
            <person name="Shin H."/>
            <person name="Siddiqui A."/>
            <person name="Sterky F."/>
            <person name="Terry A."/>
            <person name="Tsai C.J."/>
            <person name="Uberbacher E."/>
            <person name="Unneberg P."/>
            <person name="Vahala J."/>
            <person name="Wall K."/>
            <person name="Wessler S."/>
            <person name="Yang G."/>
            <person name="Yin T."/>
            <person name="Douglas C."/>
            <person name="Marra M."/>
            <person name="Sandberg G."/>
            <person name="Van de Peer Y."/>
            <person name="Rokhsar D."/>
        </authorList>
    </citation>
    <scope>NUCLEOTIDE SEQUENCE [LARGE SCALE GENOMIC DNA]</scope>
    <source>
        <strain evidence="2">cv. Nisqually</strain>
    </source>
</reference>
<proteinExistence type="predicted"/>
<comment type="caution">
    <text evidence="1">The sequence shown here is derived from an EMBL/GenBank/DDBJ whole genome shotgun (WGS) entry which is preliminary data.</text>
</comment>
<dbReference type="EMBL" id="CM009299">
    <property type="protein sequence ID" value="KAI9387972.1"/>
    <property type="molecule type" value="Genomic_DNA"/>
</dbReference>
<evidence type="ECO:0000313" key="1">
    <source>
        <dbReference type="EMBL" id="KAI9387972.1"/>
    </source>
</evidence>
<evidence type="ECO:0000313" key="2">
    <source>
        <dbReference type="Proteomes" id="UP000006729"/>
    </source>
</evidence>
<dbReference type="Proteomes" id="UP000006729">
    <property type="component" value="Chromosome 10"/>
</dbReference>
<gene>
    <name evidence="1" type="ORF">POPTR_010G253301v4</name>
</gene>
<organism evidence="1 2">
    <name type="scientific">Populus trichocarpa</name>
    <name type="common">Western balsam poplar</name>
    <name type="synonym">Populus balsamifera subsp. trichocarpa</name>
    <dbReference type="NCBI Taxonomy" id="3694"/>
    <lineage>
        <taxon>Eukaryota</taxon>
        <taxon>Viridiplantae</taxon>
        <taxon>Streptophyta</taxon>
        <taxon>Embryophyta</taxon>
        <taxon>Tracheophyta</taxon>
        <taxon>Spermatophyta</taxon>
        <taxon>Magnoliopsida</taxon>
        <taxon>eudicotyledons</taxon>
        <taxon>Gunneridae</taxon>
        <taxon>Pentapetalae</taxon>
        <taxon>rosids</taxon>
        <taxon>fabids</taxon>
        <taxon>Malpighiales</taxon>
        <taxon>Salicaceae</taxon>
        <taxon>Saliceae</taxon>
        <taxon>Populus</taxon>
    </lineage>
</organism>
<accession>A0ACC0SFJ4</accession>